<comment type="caution">
    <text evidence="2">The sequence shown here is derived from an EMBL/GenBank/DDBJ whole genome shotgun (WGS) entry which is preliminary data.</text>
</comment>
<feature type="compositionally biased region" description="Low complexity" evidence="1">
    <location>
        <begin position="305"/>
        <end position="317"/>
    </location>
</feature>
<proteinExistence type="predicted"/>
<evidence type="ECO:0000313" key="3">
    <source>
        <dbReference type="Proteomes" id="UP000772434"/>
    </source>
</evidence>
<sequence length="475" mass="50857">MSGLEAAASLFGSEDPHSDPFASLGSESQHTDAAHGASDDLFAANRTSSPAPGFLEEPQTYSEPVEHHNTWPETNSYDPAAHNVYSSPEQNYGTQQSAQDYGIHQSTQNYGEQWQNYSENNYSENNPYAAPAYANGQAPQAYNSYTPSQYDSASAASVYHTNPATTQSAYTPYVPPAQTQTYTPAPAQSYNSYAPPVQPQRANSPQSYSPASQPSYYPASQSYSPSVPAAASPQTTYNSYTPPVQPNYGVPSYSSPQNSFGYQNTSGAAVPPPPAPKAPLNRPKVSNAYDPPFPTTTSKKSRHASSSSQSQYSSFSPPAQPSGLPRPPPGGAEQVHTHPPPSVSSSSPHNKPPIMSSGYSSASNSRNGSIDRLPNTNGVSATFSAYAPPMTNSHEPSAPAQNYALPNNMARYDSYADMQPQNHNAPVGADPEPISLSEASGDSLPPHHRVRLLIRCLLLKRMPQAFIPRLNVLLL</sequence>
<feature type="compositionally biased region" description="Low complexity" evidence="1">
    <location>
        <begin position="204"/>
        <end position="234"/>
    </location>
</feature>
<feature type="region of interest" description="Disordered" evidence="1">
    <location>
        <begin position="170"/>
        <end position="376"/>
    </location>
</feature>
<feature type="compositionally biased region" description="Low complexity" evidence="1">
    <location>
        <begin position="115"/>
        <end position="143"/>
    </location>
</feature>
<evidence type="ECO:0000256" key="1">
    <source>
        <dbReference type="SAM" id="MobiDB-lite"/>
    </source>
</evidence>
<dbReference type="AlphaFoldDB" id="A0A9P5Q706"/>
<keyword evidence="3" id="KW-1185">Reference proteome</keyword>
<accession>A0A9P5Q706</accession>
<feature type="region of interest" description="Disordered" evidence="1">
    <location>
        <begin position="1"/>
        <end position="149"/>
    </location>
</feature>
<feature type="compositionally biased region" description="Low complexity" evidence="1">
    <location>
        <begin position="170"/>
        <end position="188"/>
    </location>
</feature>
<feature type="region of interest" description="Disordered" evidence="1">
    <location>
        <begin position="418"/>
        <end position="442"/>
    </location>
</feature>
<protein>
    <submittedName>
        <fullName evidence="2">Uncharacterized protein</fullName>
    </submittedName>
</protein>
<gene>
    <name evidence="2" type="ORF">BDP27DRAFT_42175</name>
</gene>
<feature type="compositionally biased region" description="Polar residues" evidence="1">
    <location>
        <begin position="84"/>
        <end position="114"/>
    </location>
</feature>
<name>A0A9P5Q706_9AGAR</name>
<feature type="compositionally biased region" description="Polar residues" evidence="1">
    <location>
        <begin position="252"/>
        <end position="267"/>
    </location>
</feature>
<dbReference type="Proteomes" id="UP000772434">
    <property type="component" value="Unassembled WGS sequence"/>
</dbReference>
<reference evidence="2" key="1">
    <citation type="submission" date="2020-11" db="EMBL/GenBank/DDBJ databases">
        <authorList>
            <consortium name="DOE Joint Genome Institute"/>
            <person name="Ahrendt S."/>
            <person name="Riley R."/>
            <person name="Andreopoulos W."/>
            <person name="Labutti K."/>
            <person name="Pangilinan J."/>
            <person name="Ruiz-Duenas F.J."/>
            <person name="Barrasa J.M."/>
            <person name="Sanchez-Garcia M."/>
            <person name="Camarero S."/>
            <person name="Miyauchi S."/>
            <person name="Serrano A."/>
            <person name="Linde D."/>
            <person name="Babiker R."/>
            <person name="Drula E."/>
            <person name="Ayuso-Fernandez I."/>
            <person name="Pacheco R."/>
            <person name="Padilla G."/>
            <person name="Ferreira P."/>
            <person name="Barriuso J."/>
            <person name="Kellner H."/>
            <person name="Castanera R."/>
            <person name="Alfaro M."/>
            <person name="Ramirez L."/>
            <person name="Pisabarro A.G."/>
            <person name="Kuo A."/>
            <person name="Tritt A."/>
            <person name="Lipzen A."/>
            <person name="He G."/>
            <person name="Yan M."/>
            <person name="Ng V."/>
            <person name="Cullen D."/>
            <person name="Martin F."/>
            <person name="Rosso M.-N."/>
            <person name="Henrissat B."/>
            <person name="Hibbett D."/>
            <person name="Martinez A.T."/>
            <person name="Grigoriev I.V."/>
        </authorList>
    </citation>
    <scope>NUCLEOTIDE SEQUENCE</scope>
    <source>
        <strain evidence="2">AH 40177</strain>
    </source>
</reference>
<dbReference type="OrthoDB" id="10682706at2759"/>
<feature type="compositionally biased region" description="Pro residues" evidence="1">
    <location>
        <begin position="318"/>
        <end position="330"/>
    </location>
</feature>
<dbReference type="EMBL" id="JADNRY010000010">
    <property type="protein sequence ID" value="KAF9075282.1"/>
    <property type="molecule type" value="Genomic_DNA"/>
</dbReference>
<organism evidence="2 3">
    <name type="scientific">Rhodocollybia butyracea</name>
    <dbReference type="NCBI Taxonomy" id="206335"/>
    <lineage>
        <taxon>Eukaryota</taxon>
        <taxon>Fungi</taxon>
        <taxon>Dikarya</taxon>
        <taxon>Basidiomycota</taxon>
        <taxon>Agaricomycotina</taxon>
        <taxon>Agaricomycetes</taxon>
        <taxon>Agaricomycetidae</taxon>
        <taxon>Agaricales</taxon>
        <taxon>Marasmiineae</taxon>
        <taxon>Omphalotaceae</taxon>
        <taxon>Rhodocollybia</taxon>
    </lineage>
</organism>
<feature type="compositionally biased region" description="Low complexity" evidence="1">
    <location>
        <begin position="343"/>
        <end position="368"/>
    </location>
</feature>
<evidence type="ECO:0000313" key="2">
    <source>
        <dbReference type="EMBL" id="KAF9075282.1"/>
    </source>
</evidence>